<proteinExistence type="predicted"/>
<reference evidence="1" key="1">
    <citation type="submission" date="2014-11" db="EMBL/GenBank/DDBJ databases">
        <authorList>
            <person name="Amaro Gonzalez C."/>
        </authorList>
    </citation>
    <scope>NUCLEOTIDE SEQUENCE</scope>
</reference>
<sequence>MNVWYRQHLVVSCSSLTDRSCELPLVGIQSHPGTQAMLLCIWPRPLSRGD</sequence>
<dbReference type="EMBL" id="GBXM01082896">
    <property type="protein sequence ID" value="JAH25681.1"/>
    <property type="molecule type" value="Transcribed_RNA"/>
</dbReference>
<name>A0A0E9R942_ANGAN</name>
<reference evidence="1" key="2">
    <citation type="journal article" date="2015" name="Fish Shellfish Immunol.">
        <title>Early steps in the European eel (Anguilla anguilla)-Vibrio vulnificus interaction in the gills: Role of the RtxA13 toxin.</title>
        <authorList>
            <person name="Callol A."/>
            <person name="Pajuelo D."/>
            <person name="Ebbesson L."/>
            <person name="Teles M."/>
            <person name="MacKenzie S."/>
            <person name="Amaro C."/>
        </authorList>
    </citation>
    <scope>NUCLEOTIDE SEQUENCE</scope>
</reference>
<evidence type="ECO:0000313" key="1">
    <source>
        <dbReference type="EMBL" id="JAH25681.1"/>
    </source>
</evidence>
<accession>A0A0E9R942</accession>
<protein>
    <submittedName>
        <fullName evidence="1">Uncharacterized protein</fullName>
    </submittedName>
</protein>
<dbReference type="AlphaFoldDB" id="A0A0E9R942"/>
<organism evidence="1">
    <name type="scientific">Anguilla anguilla</name>
    <name type="common">European freshwater eel</name>
    <name type="synonym">Muraena anguilla</name>
    <dbReference type="NCBI Taxonomy" id="7936"/>
    <lineage>
        <taxon>Eukaryota</taxon>
        <taxon>Metazoa</taxon>
        <taxon>Chordata</taxon>
        <taxon>Craniata</taxon>
        <taxon>Vertebrata</taxon>
        <taxon>Euteleostomi</taxon>
        <taxon>Actinopterygii</taxon>
        <taxon>Neopterygii</taxon>
        <taxon>Teleostei</taxon>
        <taxon>Anguilliformes</taxon>
        <taxon>Anguillidae</taxon>
        <taxon>Anguilla</taxon>
    </lineage>
</organism>